<dbReference type="Pfam" id="PF10035">
    <property type="entry name" value="DUF2179"/>
    <property type="match status" value="1"/>
</dbReference>
<evidence type="ECO:0000256" key="5">
    <source>
        <dbReference type="ARBA" id="ARBA00023136"/>
    </source>
</evidence>
<dbReference type="Gene3D" id="3.30.70.120">
    <property type="match status" value="1"/>
</dbReference>
<dbReference type="PANTHER" id="PTHR33545">
    <property type="entry name" value="UPF0750 MEMBRANE PROTEIN YITT-RELATED"/>
    <property type="match status" value="1"/>
</dbReference>
<evidence type="ECO:0000313" key="8">
    <source>
        <dbReference type="Proteomes" id="UP001060164"/>
    </source>
</evidence>
<keyword evidence="4" id="KW-1133">Transmembrane helix</keyword>
<dbReference type="PANTHER" id="PTHR33545:SF5">
    <property type="entry name" value="UPF0750 MEMBRANE PROTEIN YITT"/>
    <property type="match status" value="1"/>
</dbReference>
<evidence type="ECO:0000313" key="7">
    <source>
        <dbReference type="EMBL" id="UWP61192.1"/>
    </source>
</evidence>
<evidence type="ECO:0000256" key="3">
    <source>
        <dbReference type="ARBA" id="ARBA00022692"/>
    </source>
</evidence>
<keyword evidence="2" id="KW-1003">Cell membrane</keyword>
<gene>
    <name evidence="7" type="ORF">NQ502_09275</name>
</gene>
<dbReference type="InterPro" id="IPR051461">
    <property type="entry name" value="UPF0750_membrane"/>
</dbReference>
<evidence type="ECO:0000259" key="6">
    <source>
        <dbReference type="Pfam" id="PF10035"/>
    </source>
</evidence>
<dbReference type="InterPro" id="IPR015867">
    <property type="entry name" value="N-reg_PII/ATP_PRibTrfase_C"/>
</dbReference>
<keyword evidence="8" id="KW-1185">Reference proteome</keyword>
<evidence type="ECO:0000256" key="1">
    <source>
        <dbReference type="ARBA" id="ARBA00004651"/>
    </source>
</evidence>
<keyword evidence="3" id="KW-0812">Transmembrane</keyword>
<accession>A0ABY5VLK0</accession>
<proteinExistence type="predicted"/>
<evidence type="ECO:0000256" key="2">
    <source>
        <dbReference type="ARBA" id="ARBA00022475"/>
    </source>
</evidence>
<feature type="domain" description="DUF2179" evidence="6">
    <location>
        <begin position="27"/>
        <end position="81"/>
    </location>
</feature>
<dbReference type="Proteomes" id="UP001060164">
    <property type="component" value="Chromosome"/>
</dbReference>
<organism evidence="7 8">
    <name type="scientific">Ruminococcus gauvreauii</name>
    <dbReference type="NCBI Taxonomy" id="438033"/>
    <lineage>
        <taxon>Bacteria</taxon>
        <taxon>Bacillati</taxon>
        <taxon>Bacillota</taxon>
        <taxon>Clostridia</taxon>
        <taxon>Eubacteriales</taxon>
        <taxon>Oscillospiraceae</taxon>
        <taxon>Ruminococcus</taxon>
    </lineage>
</organism>
<dbReference type="CDD" id="cd16380">
    <property type="entry name" value="YitT_C"/>
    <property type="match status" value="1"/>
</dbReference>
<name>A0ABY5VLK0_9FIRM</name>
<dbReference type="RefSeq" id="WP_260046724.1">
    <property type="nucleotide sequence ID" value="NZ_CP102290.1"/>
</dbReference>
<comment type="subcellular location">
    <subcellularLocation>
        <location evidence="1">Cell membrane</location>
        <topology evidence="1">Multi-pass membrane protein</topology>
    </subcellularLocation>
</comment>
<dbReference type="InterPro" id="IPR019264">
    <property type="entry name" value="DUF2179"/>
</dbReference>
<reference evidence="7" key="1">
    <citation type="journal article" date="2022" name="Cell">
        <title>Design, construction, and in vivo augmentation of a complex gut microbiome.</title>
        <authorList>
            <person name="Cheng A.G."/>
            <person name="Ho P.Y."/>
            <person name="Aranda-Diaz A."/>
            <person name="Jain S."/>
            <person name="Yu F.B."/>
            <person name="Meng X."/>
            <person name="Wang M."/>
            <person name="Iakiviak M."/>
            <person name="Nagashima K."/>
            <person name="Zhao A."/>
            <person name="Murugkar P."/>
            <person name="Patil A."/>
            <person name="Atabakhsh K."/>
            <person name="Weakley A."/>
            <person name="Yan J."/>
            <person name="Brumbaugh A.R."/>
            <person name="Higginbottom S."/>
            <person name="Dimas A."/>
            <person name="Shiver A.L."/>
            <person name="Deutschbauer A."/>
            <person name="Neff N."/>
            <person name="Sonnenburg J.L."/>
            <person name="Huang K.C."/>
            <person name="Fischbach M.A."/>
        </authorList>
    </citation>
    <scope>NUCLEOTIDE SEQUENCE</scope>
    <source>
        <strain evidence="7">DSM 19829</strain>
    </source>
</reference>
<dbReference type="EMBL" id="CP102290">
    <property type="protein sequence ID" value="UWP61192.1"/>
    <property type="molecule type" value="Genomic_DNA"/>
</dbReference>
<keyword evidence="5" id="KW-0472">Membrane</keyword>
<protein>
    <submittedName>
        <fullName evidence="7">YitT family protein</fullName>
    </submittedName>
</protein>
<evidence type="ECO:0000256" key="4">
    <source>
        <dbReference type="ARBA" id="ARBA00022989"/>
    </source>
</evidence>
<sequence length="89" mass="9563">MGAGKLVVIITNKSQEAAEEIGKISGRGSTAIQAMGTYTKQKKNVLLCACSSSQAYLIRNVVHRIDPGAFVMLTETSEVYGEGYIHTKV</sequence>